<dbReference type="Pfam" id="PF03431">
    <property type="entry name" value="RNA_replicase_B"/>
    <property type="match status" value="1"/>
</dbReference>
<accession>A0A1L3KIZ6</accession>
<dbReference type="GO" id="GO:0039694">
    <property type="term" value="P:viral RNA genome replication"/>
    <property type="evidence" value="ECO:0007669"/>
    <property type="project" value="InterPro"/>
</dbReference>
<dbReference type="InterPro" id="IPR005093">
    <property type="entry name" value="RNArep_beta"/>
</dbReference>
<sequence>MNRKSKTPFKFNDITGQVVKDLFAALGSNLDPLRKPKAYLETQIESLMTESLSADAVKCDYLAHEVMSKYNNFNLHHCPKEAAYKSFFANEQKCSETNARILSYERGNSKSAFLERVIHTAQVKIRRILPDLSWELLRSNHEMTTGASVFTKRRHATSACKLENPEVTLRALRVWSMVTEELDIFESPVIVNHSKVTTVPKNSKTDRLICIEPSGNMLLQKAIGNYISKQMCKQPMVDLHDQSVNQQRALRASLVKDEATVDFSAASDTISIETVRLLLPPDWFNYLNMIRVPVVEINGSLHKLSKFSAMGNGFTFELETLLFWAIAQSIEDLLGTSTLVSQYGDDLICSTLCYEQALPIFAFFGFTINVKKTFATGNFRESCGMHYYDGVDVSPFYIRRPIDNQNELMLFLNNLRIWCDRLNLMLDPRFEHIYNKYASLLSDEVRSSRVPHCLSSCGLIGPLSEHEHRVNSSKIEVYMWIEQMRGRPSYYRGNPNNSRNLLLHTRQLDRSLLGLDALPIVSMNKTEPSGSFRLRRRWVWLGK</sequence>
<feature type="binding site" evidence="8">
    <location>
        <position position="262"/>
    </location>
    <ligand>
        <name>Mg(2+)</name>
        <dbReference type="ChEBI" id="CHEBI:18420"/>
        <label>2</label>
    </ligand>
</feature>
<keyword evidence="8" id="KW-0460">Magnesium</keyword>
<comment type="cofactor">
    <cofactor evidence="8">
        <name>Mg(2+)</name>
        <dbReference type="ChEBI" id="CHEBI:18420"/>
    </cofactor>
    <text evidence="8">Binds 2 Mg(2+) per subunit.</text>
</comment>
<comment type="catalytic activity">
    <reaction evidence="7">
        <text>RNA(n) + a ribonucleoside 5'-triphosphate = RNA(n+1) + diphosphate</text>
        <dbReference type="Rhea" id="RHEA:21248"/>
        <dbReference type="Rhea" id="RHEA-COMP:14527"/>
        <dbReference type="Rhea" id="RHEA-COMP:17342"/>
        <dbReference type="ChEBI" id="CHEBI:33019"/>
        <dbReference type="ChEBI" id="CHEBI:61557"/>
        <dbReference type="ChEBI" id="CHEBI:140395"/>
        <dbReference type="EC" id="2.7.7.48"/>
    </reaction>
</comment>
<keyword evidence="2" id="KW-0808">Transferase</keyword>
<dbReference type="GO" id="GO:0046872">
    <property type="term" value="F:metal ion binding"/>
    <property type="evidence" value="ECO:0007669"/>
    <property type="project" value="UniProtKB-KW"/>
</dbReference>
<keyword evidence="5" id="KW-0693">Viral RNA replication</keyword>
<keyword evidence="3" id="KW-0548">Nucleotidyltransferase</keyword>
<keyword evidence="4" id="KW-0547">Nucleotide-binding</keyword>
<dbReference type="EMBL" id="KX883622">
    <property type="protein sequence ID" value="APG77299.1"/>
    <property type="molecule type" value="Genomic_RNA"/>
</dbReference>
<feature type="binding site" evidence="8">
    <location>
        <position position="345"/>
    </location>
    <ligand>
        <name>Mg(2+)</name>
        <dbReference type="ChEBI" id="CHEBI:18420"/>
        <label>2</label>
    </ligand>
</feature>
<evidence type="ECO:0000256" key="2">
    <source>
        <dbReference type="ARBA" id="ARBA00022679"/>
    </source>
</evidence>
<protein>
    <recommendedName>
        <fullName evidence="1">RNA-directed RNA polymerase</fullName>
        <ecNumber evidence="1">2.7.7.48</ecNumber>
    </recommendedName>
    <alternativeName>
        <fullName evidence="6">RNA replicase beta chain</fullName>
    </alternativeName>
</protein>
<dbReference type="InterPro" id="IPR043502">
    <property type="entry name" value="DNA/RNA_pol_sf"/>
</dbReference>
<dbReference type="SMR" id="A0A1L3KIZ6"/>
<feature type="domain" description="RdRp catalytic" evidence="9">
    <location>
        <begin position="247"/>
        <end position="377"/>
    </location>
</feature>
<feature type="binding site" evidence="8">
    <location>
        <position position="346"/>
    </location>
    <ligand>
        <name>Mg(2+)</name>
        <dbReference type="ChEBI" id="CHEBI:18420"/>
        <label>2</label>
    </ligand>
</feature>
<evidence type="ECO:0000256" key="5">
    <source>
        <dbReference type="ARBA" id="ARBA00022953"/>
    </source>
</evidence>
<evidence type="ECO:0000256" key="6">
    <source>
        <dbReference type="ARBA" id="ARBA00030248"/>
    </source>
</evidence>
<dbReference type="InterPro" id="IPR007096">
    <property type="entry name" value="RNA-dir_Rpol_cat_phage"/>
</dbReference>
<evidence type="ECO:0000256" key="1">
    <source>
        <dbReference type="ARBA" id="ARBA00012494"/>
    </source>
</evidence>
<reference evidence="10" key="1">
    <citation type="journal article" date="2016" name="Nature">
        <title>Redefining the invertebrate RNA virosphere.</title>
        <authorList>
            <person name="Shi M."/>
            <person name="Lin X.D."/>
            <person name="Tian J.H."/>
            <person name="Chen L.J."/>
            <person name="Chen X."/>
            <person name="Li C.X."/>
            <person name="Qin X.C."/>
            <person name="Li J."/>
            <person name="Cao J.P."/>
            <person name="Eden J.S."/>
            <person name="Buchmann J."/>
            <person name="Wang W."/>
            <person name="Xu J."/>
            <person name="Holmes E.C."/>
            <person name="Zhang Y.Z."/>
        </authorList>
    </citation>
    <scope>NUCLEOTIDE SEQUENCE</scope>
    <source>
        <strain evidence="10">WZSLuoI79939</strain>
    </source>
</reference>
<name>A0A1L3KIZ6_9VIRU</name>
<evidence type="ECO:0000259" key="9">
    <source>
        <dbReference type="PROSITE" id="PS50522"/>
    </source>
</evidence>
<proteinExistence type="predicted"/>
<dbReference type="SUPFAM" id="SSF56672">
    <property type="entry name" value="DNA/RNA polymerases"/>
    <property type="match status" value="1"/>
</dbReference>
<evidence type="ECO:0000256" key="3">
    <source>
        <dbReference type="ARBA" id="ARBA00022695"/>
    </source>
</evidence>
<evidence type="ECO:0000256" key="7">
    <source>
        <dbReference type="ARBA" id="ARBA00048744"/>
    </source>
</evidence>
<dbReference type="GO" id="GO:0003968">
    <property type="term" value="F:RNA-directed RNA polymerase activity"/>
    <property type="evidence" value="ECO:0007669"/>
    <property type="project" value="UniProtKB-EC"/>
</dbReference>
<dbReference type="EC" id="2.7.7.48" evidence="1"/>
<organism evidence="10">
    <name type="scientific">Wenzhou levi-like virus 3</name>
    <dbReference type="NCBI Taxonomy" id="1923569"/>
    <lineage>
        <taxon>Viruses</taxon>
        <taxon>Riboviria</taxon>
    </lineage>
</organism>
<evidence type="ECO:0000256" key="8">
    <source>
        <dbReference type="PIRSR" id="PIRSR605093-1"/>
    </source>
</evidence>
<dbReference type="GO" id="GO:0000166">
    <property type="term" value="F:nucleotide binding"/>
    <property type="evidence" value="ECO:0007669"/>
    <property type="project" value="UniProtKB-KW"/>
</dbReference>
<dbReference type="PROSITE" id="PS50522">
    <property type="entry name" value="RDRP_PHAGE"/>
    <property type="match status" value="1"/>
</dbReference>
<evidence type="ECO:0000313" key="10">
    <source>
        <dbReference type="EMBL" id="APG77299.1"/>
    </source>
</evidence>
<evidence type="ECO:0000256" key="4">
    <source>
        <dbReference type="ARBA" id="ARBA00022741"/>
    </source>
</evidence>
<keyword evidence="8" id="KW-0479">Metal-binding</keyword>